<organism evidence="2">
    <name type="scientific">mine drainage metagenome</name>
    <dbReference type="NCBI Taxonomy" id="410659"/>
    <lineage>
        <taxon>unclassified sequences</taxon>
        <taxon>metagenomes</taxon>
        <taxon>ecological metagenomes</taxon>
    </lineage>
</organism>
<dbReference type="PROSITE" id="PS51257">
    <property type="entry name" value="PROKAR_LIPOPROTEIN"/>
    <property type="match status" value="1"/>
</dbReference>
<reference evidence="2" key="1">
    <citation type="submission" date="2016-10" db="EMBL/GenBank/DDBJ databases">
        <title>Sequence of Gallionella enrichment culture.</title>
        <authorList>
            <person name="Poehlein A."/>
            <person name="Muehling M."/>
            <person name="Daniel R."/>
        </authorList>
    </citation>
    <scope>NUCLEOTIDE SEQUENCE</scope>
</reference>
<name>A0A1J5Q1X0_9ZZZZ</name>
<feature type="compositionally biased region" description="Polar residues" evidence="1">
    <location>
        <begin position="61"/>
        <end position="82"/>
    </location>
</feature>
<dbReference type="AlphaFoldDB" id="A0A1J5Q1X0"/>
<dbReference type="EMBL" id="MLJW01001559">
    <property type="protein sequence ID" value="OIQ77686.1"/>
    <property type="molecule type" value="Genomic_DNA"/>
</dbReference>
<sequence length="336" mass="35334">MMKKHSHLMLALAMVLPTGAVFACASCGCTLNSDFGSQGLSTASGWGLDVRYDTLNQNQLRTGTGTISPTDAANGTVPSSGDPTEVEKYTNNKYLTTTLDYNNGSSWGVSIAVPMIDRAHSTLGVGGDGINPDPTSAYNSSASGLGDVRVMGRYYGFSAGRNFGIQFGLKLPTGNSNQTSIAADGIAPVDVDPGLQLGTGTTDTIIGAYYFDNLNQNWDYYLQGQFQSALNSSNMAAGSYRPGDSINLTSGLRYHGFDSFTPTMQLNVRHVNTDSGDAADTYATGGTLVYFTPGVIVPASSTVSVYSNLQLPLYQNVNGIQLAPKAILSIGARVAF</sequence>
<protein>
    <recommendedName>
        <fullName evidence="3">Lipoprotein</fullName>
    </recommendedName>
</protein>
<gene>
    <name evidence="2" type="ORF">GALL_406210</name>
</gene>
<evidence type="ECO:0000256" key="1">
    <source>
        <dbReference type="SAM" id="MobiDB-lite"/>
    </source>
</evidence>
<proteinExistence type="predicted"/>
<evidence type="ECO:0008006" key="3">
    <source>
        <dbReference type="Google" id="ProtNLM"/>
    </source>
</evidence>
<comment type="caution">
    <text evidence="2">The sequence shown here is derived from an EMBL/GenBank/DDBJ whole genome shotgun (WGS) entry which is preliminary data.</text>
</comment>
<feature type="region of interest" description="Disordered" evidence="1">
    <location>
        <begin position="61"/>
        <end position="84"/>
    </location>
</feature>
<accession>A0A1J5Q1X0</accession>
<evidence type="ECO:0000313" key="2">
    <source>
        <dbReference type="EMBL" id="OIQ77686.1"/>
    </source>
</evidence>